<name>A0ABN9W5N1_9DINO</name>
<evidence type="ECO:0000313" key="3">
    <source>
        <dbReference type="Proteomes" id="UP001189429"/>
    </source>
</evidence>
<organism evidence="2 3">
    <name type="scientific">Prorocentrum cordatum</name>
    <dbReference type="NCBI Taxonomy" id="2364126"/>
    <lineage>
        <taxon>Eukaryota</taxon>
        <taxon>Sar</taxon>
        <taxon>Alveolata</taxon>
        <taxon>Dinophyceae</taxon>
        <taxon>Prorocentrales</taxon>
        <taxon>Prorocentraceae</taxon>
        <taxon>Prorocentrum</taxon>
    </lineage>
</organism>
<feature type="compositionally biased region" description="Basic and acidic residues" evidence="1">
    <location>
        <begin position="35"/>
        <end position="51"/>
    </location>
</feature>
<dbReference type="EMBL" id="CAUYUJ010018182">
    <property type="protein sequence ID" value="CAK0881426.1"/>
    <property type="molecule type" value="Genomic_DNA"/>
</dbReference>
<reference evidence="2" key="1">
    <citation type="submission" date="2023-10" db="EMBL/GenBank/DDBJ databases">
        <authorList>
            <person name="Chen Y."/>
            <person name="Shah S."/>
            <person name="Dougan E. K."/>
            <person name="Thang M."/>
            <person name="Chan C."/>
        </authorList>
    </citation>
    <scope>NUCLEOTIDE SEQUENCE [LARGE SCALE GENOMIC DNA]</scope>
</reference>
<dbReference type="Proteomes" id="UP001189429">
    <property type="component" value="Unassembled WGS sequence"/>
</dbReference>
<sequence length="89" mass="9947">MRGSGATPRSRIKIVLGSLGIGEGAVHPEARKFEMVHPARQKKAGEKREASTEPVEEEEEEEDEERLMSWELQGLGKRFEFSTSEGGDF</sequence>
<proteinExistence type="predicted"/>
<keyword evidence="3" id="KW-1185">Reference proteome</keyword>
<feature type="compositionally biased region" description="Acidic residues" evidence="1">
    <location>
        <begin position="54"/>
        <end position="65"/>
    </location>
</feature>
<feature type="region of interest" description="Disordered" evidence="1">
    <location>
        <begin position="35"/>
        <end position="66"/>
    </location>
</feature>
<protein>
    <submittedName>
        <fullName evidence="2">Uncharacterized protein</fullName>
    </submittedName>
</protein>
<evidence type="ECO:0000313" key="2">
    <source>
        <dbReference type="EMBL" id="CAK0881426.1"/>
    </source>
</evidence>
<evidence type="ECO:0000256" key="1">
    <source>
        <dbReference type="SAM" id="MobiDB-lite"/>
    </source>
</evidence>
<comment type="caution">
    <text evidence="2">The sequence shown here is derived from an EMBL/GenBank/DDBJ whole genome shotgun (WGS) entry which is preliminary data.</text>
</comment>
<accession>A0ABN9W5N1</accession>
<gene>
    <name evidence="2" type="ORF">PCOR1329_LOCUS64270</name>
</gene>